<organism evidence="6 7">
    <name type="scientific">Megalops atlanticus</name>
    <name type="common">Tarpon</name>
    <name type="synonym">Clupea gigantea</name>
    <dbReference type="NCBI Taxonomy" id="7932"/>
    <lineage>
        <taxon>Eukaryota</taxon>
        <taxon>Metazoa</taxon>
        <taxon>Chordata</taxon>
        <taxon>Craniata</taxon>
        <taxon>Vertebrata</taxon>
        <taxon>Euteleostomi</taxon>
        <taxon>Actinopterygii</taxon>
        <taxon>Neopterygii</taxon>
        <taxon>Teleostei</taxon>
        <taxon>Elopiformes</taxon>
        <taxon>Megalopidae</taxon>
        <taxon>Megalops</taxon>
    </lineage>
</organism>
<evidence type="ECO:0000256" key="2">
    <source>
        <dbReference type="ARBA" id="ARBA00022553"/>
    </source>
</evidence>
<feature type="compositionally biased region" description="Pro residues" evidence="4">
    <location>
        <begin position="400"/>
        <end position="412"/>
    </location>
</feature>
<dbReference type="PANTHER" id="PTHR16830">
    <property type="entry name" value="SH2 CONTAINING ADAPTOR PRAM-1 RELATED"/>
    <property type="match status" value="1"/>
</dbReference>
<comment type="caution">
    <text evidence="6">The sequence shown here is derived from an EMBL/GenBank/DDBJ whole genome shotgun (WGS) entry which is preliminary data.</text>
</comment>
<dbReference type="AlphaFoldDB" id="A0A9D3T9X8"/>
<dbReference type="InterPro" id="IPR001452">
    <property type="entry name" value="SH3_domain"/>
</dbReference>
<dbReference type="InterPro" id="IPR043443">
    <property type="entry name" value="FYB1/2-like"/>
</dbReference>
<dbReference type="OrthoDB" id="9396701at2759"/>
<feature type="compositionally biased region" description="Basic and acidic residues" evidence="4">
    <location>
        <begin position="659"/>
        <end position="673"/>
    </location>
</feature>
<evidence type="ECO:0000259" key="5">
    <source>
        <dbReference type="PROSITE" id="PS50002"/>
    </source>
</evidence>
<feature type="compositionally biased region" description="Low complexity" evidence="4">
    <location>
        <begin position="102"/>
        <end position="111"/>
    </location>
</feature>
<evidence type="ECO:0000256" key="1">
    <source>
        <dbReference type="ARBA" id="ARBA00022443"/>
    </source>
</evidence>
<dbReference type="GO" id="GO:0005886">
    <property type="term" value="C:plasma membrane"/>
    <property type="evidence" value="ECO:0007669"/>
    <property type="project" value="InterPro"/>
</dbReference>
<feature type="compositionally biased region" description="Pro residues" evidence="4">
    <location>
        <begin position="183"/>
        <end position="197"/>
    </location>
</feature>
<feature type="compositionally biased region" description="Pro residues" evidence="4">
    <location>
        <begin position="137"/>
        <end position="147"/>
    </location>
</feature>
<dbReference type="Pfam" id="PF14603">
    <property type="entry name" value="hSH3"/>
    <property type="match status" value="2"/>
</dbReference>
<keyword evidence="7" id="KW-1185">Reference proteome</keyword>
<dbReference type="GO" id="GO:0050852">
    <property type="term" value="P:T cell receptor signaling pathway"/>
    <property type="evidence" value="ECO:0007669"/>
    <property type="project" value="TreeGrafter"/>
</dbReference>
<feature type="compositionally biased region" description="Basic and acidic residues" evidence="4">
    <location>
        <begin position="455"/>
        <end position="494"/>
    </location>
</feature>
<dbReference type="Gene3D" id="2.30.30.40">
    <property type="entry name" value="SH3 Domains"/>
    <property type="match status" value="2"/>
</dbReference>
<dbReference type="PANTHER" id="PTHR16830:SF12">
    <property type="entry name" value="PDZ DOMAIN-CONTAINING PROTEIN"/>
    <property type="match status" value="1"/>
</dbReference>
<evidence type="ECO:0000313" key="6">
    <source>
        <dbReference type="EMBL" id="KAG7481574.1"/>
    </source>
</evidence>
<feature type="domain" description="SH3" evidence="5">
    <location>
        <begin position="504"/>
        <end position="565"/>
    </location>
</feature>
<feature type="compositionally biased region" description="Pro residues" evidence="4">
    <location>
        <begin position="211"/>
        <end position="220"/>
    </location>
</feature>
<feature type="region of interest" description="Disordered" evidence="4">
    <location>
        <begin position="609"/>
        <end position="673"/>
    </location>
</feature>
<feature type="region of interest" description="Disordered" evidence="4">
    <location>
        <begin position="48"/>
        <end position="496"/>
    </location>
</feature>
<sequence>MQTRGCGHTHAHTHTPAYVQVQRLPRNLPTMERQADVRAIMARFNTGSNQREGIHGGQPSLAAPTTSPTASSLQARKVALEGRMSGGMASSTPSPRPSFLKSAASATGAAEDSAEREFPKPKDLVGRVQNASEGRRPPFPKQPPLKPKPLEAPQDNIPKPAFPKVPLKKPSVGNIVTDATLPFPKPPPTQAKPPPVTDGPDCEDGGESSVPGPPKMPPLPKQKSSIKTLQAQLNKRGAEESSGVKPNPSLARKPSGFQAYQSAVHQDDGGTGSEDGTEGGVKSLSSHTPAAPRPSAAPKPIFTAQKPGFVRKPLGSTSQNESDDPSAPKRKSLPSIFALGSPPPKPNRPPCVSLEKFRNDAESMNEDPGTKTDPFPPPPPNAPHPISHVAPPLASHPAVPSLPPRPPGPPTQPEEESYDDVGVMNSPPPLPSAGHPGQKPEDSGSDGEMYEDLDERWAAKEKEKTKKQDREEKKRLEQEKKEQKEKEKKEQEIRKRFKLTGPIQVIHQVKVRVDCKGGKNDLSVSQGDLIEIVRTTDNPGGRWLGRKQDGSYGYVKIECVEINYDILKRQQKGASLPVQEDNGPELYDDVAIPDNNRLKGKVALYPLPEDGDIYDDVESPNSSLPPPPPAPEDIYDDVDSQGFPPPPPIISLPQMKSKGKTEEKDPKKQKKFEKEEKEFRKKFKFEGEIQVLYQVNIVSTLTTKKWGSKDLPLKPGEKIDVIVRPVDNKLIGRNQDGKIGYVSTSNIMAEENDIYDDIGEECIYDND</sequence>
<feature type="compositionally biased region" description="Acidic residues" evidence="4">
    <location>
        <begin position="609"/>
        <end position="618"/>
    </location>
</feature>
<name>A0A9D3T9X8_MEGAT</name>
<feature type="compositionally biased region" description="Pro residues" evidence="4">
    <location>
        <begin position="374"/>
        <end position="383"/>
    </location>
</feature>
<keyword evidence="1 3" id="KW-0728">SH3 domain</keyword>
<evidence type="ECO:0000256" key="3">
    <source>
        <dbReference type="PROSITE-ProRule" id="PRU00192"/>
    </source>
</evidence>
<protein>
    <recommendedName>
        <fullName evidence="5">SH3 domain-containing protein</fullName>
    </recommendedName>
</protein>
<gene>
    <name evidence="6" type="ORF">MATL_G00067540</name>
</gene>
<dbReference type="EMBL" id="JAFDVH010000004">
    <property type="protein sequence ID" value="KAG7481574.1"/>
    <property type="molecule type" value="Genomic_DNA"/>
</dbReference>
<accession>A0A9D3T9X8</accession>
<dbReference type="FunFam" id="2.30.30.40:FF:000133">
    <property type="entry name" value="FYN-binding protein-like isoform X2"/>
    <property type="match status" value="1"/>
</dbReference>
<dbReference type="InterPro" id="IPR036028">
    <property type="entry name" value="SH3-like_dom_sf"/>
</dbReference>
<dbReference type="InterPro" id="IPR029294">
    <property type="entry name" value="hSH3"/>
</dbReference>
<dbReference type="GO" id="GO:0007229">
    <property type="term" value="P:integrin-mediated signaling pathway"/>
    <property type="evidence" value="ECO:0007669"/>
    <property type="project" value="InterPro"/>
</dbReference>
<dbReference type="PROSITE" id="PS50002">
    <property type="entry name" value="SH3"/>
    <property type="match status" value="1"/>
</dbReference>
<dbReference type="SMART" id="SM00326">
    <property type="entry name" value="SH3"/>
    <property type="match status" value="2"/>
</dbReference>
<proteinExistence type="predicted"/>
<reference evidence="6" key="1">
    <citation type="submission" date="2021-01" db="EMBL/GenBank/DDBJ databases">
        <authorList>
            <person name="Zahm M."/>
            <person name="Roques C."/>
            <person name="Cabau C."/>
            <person name="Klopp C."/>
            <person name="Donnadieu C."/>
            <person name="Jouanno E."/>
            <person name="Lampietro C."/>
            <person name="Louis A."/>
            <person name="Herpin A."/>
            <person name="Echchiki A."/>
            <person name="Berthelot C."/>
            <person name="Parey E."/>
            <person name="Roest-Crollius H."/>
            <person name="Braasch I."/>
            <person name="Postlethwait J."/>
            <person name="Bobe J."/>
            <person name="Montfort J."/>
            <person name="Bouchez O."/>
            <person name="Begum T."/>
            <person name="Mejri S."/>
            <person name="Adams A."/>
            <person name="Chen W.-J."/>
            <person name="Guiguen Y."/>
        </authorList>
    </citation>
    <scope>NUCLEOTIDE SEQUENCE</scope>
    <source>
        <strain evidence="6">YG-15Mar2019-1</strain>
        <tissue evidence="6">Brain</tissue>
    </source>
</reference>
<evidence type="ECO:0000313" key="7">
    <source>
        <dbReference type="Proteomes" id="UP001046870"/>
    </source>
</evidence>
<feature type="compositionally biased region" description="Polar residues" evidence="4">
    <location>
        <begin position="63"/>
        <end position="74"/>
    </location>
</feature>
<dbReference type="SUPFAM" id="SSF50044">
    <property type="entry name" value="SH3-domain"/>
    <property type="match status" value="2"/>
</dbReference>
<keyword evidence="2" id="KW-0597">Phosphoprotein</keyword>
<evidence type="ECO:0000256" key="4">
    <source>
        <dbReference type="SAM" id="MobiDB-lite"/>
    </source>
</evidence>
<feature type="compositionally biased region" description="Acidic residues" evidence="4">
    <location>
        <begin position="443"/>
        <end position="454"/>
    </location>
</feature>
<dbReference type="Proteomes" id="UP001046870">
    <property type="component" value="Chromosome 4"/>
</dbReference>
<feature type="compositionally biased region" description="Basic and acidic residues" evidence="4">
    <location>
        <begin position="113"/>
        <end position="125"/>
    </location>
</feature>
<dbReference type="GO" id="GO:0072659">
    <property type="term" value="P:protein localization to plasma membrane"/>
    <property type="evidence" value="ECO:0007669"/>
    <property type="project" value="TreeGrafter"/>
</dbReference>